<evidence type="ECO:0000256" key="1">
    <source>
        <dbReference type="SAM" id="MobiDB-lite"/>
    </source>
</evidence>
<protein>
    <submittedName>
        <fullName evidence="3">DUF2249 domain-containing protein</fullName>
    </submittedName>
</protein>
<proteinExistence type="predicted"/>
<organism evidence="3 4">
    <name type="scientific">Spiribacter aquaticus</name>
    <dbReference type="NCBI Taxonomy" id="1935996"/>
    <lineage>
        <taxon>Bacteria</taxon>
        <taxon>Pseudomonadati</taxon>
        <taxon>Pseudomonadota</taxon>
        <taxon>Gammaproteobacteria</taxon>
        <taxon>Chromatiales</taxon>
        <taxon>Ectothiorhodospiraceae</taxon>
        <taxon>Spiribacter</taxon>
    </lineage>
</organism>
<gene>
    <name evidence="3" type="ORF">FPL11_03900</name>
</gene>
<keyword evidence="4" id="KW-1185">Reference proteome</keyword>
<feature type="region of interest" description="Disordered" evidence="1">
    <location>
        <begin position="55"/>
        <end position="78"/>
    </location>
</feature>
<dbReference type="Proteomes" id="UP000316688">
    <property type="component" value="Unassembled WGS sequence"/>
</dbReference>
<reference evidence="3 4" key="1">
    <citation type="submission" date="2019-07" db="EMBL/GenBank/DDBJ databases">
        <title>Reclasification of Spiribacter aquaticus.</title>
        <authorList>
            <person name="Leon M.J."/>
            <person name="Sanchez-Porro C."/>
            <person name="Ventosa A."/>
        </authorList>
    </citation>
    <scope>NUCLEOTIDE SEQUENCE [LARGE SCALE GENOMIC DNA]</scope>
    <source>
        <strain evidence="3 4">SP30</strain>
    </source>
</reference>
<dbReference type="Pfam" id="PF10006">
    <property type="entry name" value="DUF2249"/>
    <property type="match status" value="1"/>
</dbReference>
<evidence type="ECO:0000313" key="3">
    <source>
        <dbReference type="EMBL" id="TVO65239.1"/>
    </source>
</evidence>
<feature type="domain" description="DUF2249" evidence="2">
    <location>
        <begin position="86"/>
        <end position="154"/>
    </location>
</feature>
<sequence>MVSSGVSTCCSVPTGPITSCSAPGRASTLGSRASWPLPRTRSARRRPRWTPWMRRRSSPRWPIPPTSTKPRRWGSSAMDGGYPGGVIDLRLHRPQTRLMLVEQTLAALQPGEDILLVFRERPAHLPDYIRAQYPDRFEVTAVDTGPEVWSLRVHPLDTDA</sequence>
<evidence type="ECO:0000259" key="2">
    <source>
        <dbReference type="Pfam" id="PF10006"/>
    </source>
</evidence>
<dbReference type="EMBL" id="VMKP01000002">
    <property type="protein sequence ID" value="TVO65239.1"/>
    <property type="molecule type" value="Genomic_DNA"/>
</dbReference>
<evidence type="ECO:0000313" key="4">
    <source>
        <dbReference type="Proteomes" id="UP000316688"/>
    </source>
</evidence>
<feature type="region of interest" description="Disordered" evidence="1">
    <location>
        <begin position="13"/>
        <end position="40"/>
    </location>
</feature>
<name>A0A557RJA7_9GAMM</name>
<accession>A0A557RJA7</accession>
<dbReference type="InterPro" id="IPR018720">
    <property type="entry name" value="DUF2249"/>
</dbReference>
<comment type="caution">
    <text evidence="3">The sequence shown here is derived from an EMBL/GenBank/DDBJ whole genome shotgun (WGS) entry which is preliminary data.</text>
</comment>
<dbReference type="AlphaFoldDB" id="A0A557RJA7"/>